<sequence length="148" mass="16608">MDTFLIARSEYGTQNFVRCGWCNFNRVELDATIARLHLPSRPQPPAPVLLFQGDQLVGFVTFSKVIFGSVTYLMKKHMDGSSAAAVQILIEAIPHITHAAGCDGAGGYSPCIDWLLEIFDSSEAYKRPTQTEQWEYHWRNADLLARMA</sequence>
<proteinExistence type="predicted"/>
<dbReference type="AlphaFoldDB" id="A0A7S3BUA6"/>
<accession>A0A7S3BUA6</accession>
<gene>
    <name evidence="1" type="ORF">HERI1096_LOCUS35022</name>
</gene>
<name>A0A7S3BUA6_9EUKA</name>
<reference evidence="1" key="1">
    <citation type="submission" date="2021-01" db="EMBL/GenBank/DDBJ databases">
        <authorList>
            <person name="Corre E."/>
            <person name="Pelletier E."/>
            <person name="Niang G."/>
            <person name="Scheremetjew M."/>
            <person name="Finn R."/>
            <person name="Kale V."/>
            <person name="Holt S."/>
            <person name="Cochrane G."/>
            <person name="Meng A."/>
            <person name="Brown T."/>
            <person name="Cohen L."/>
        </authorList>
    </citation>
    <scope>NUCLEOTIDE SEQUENCE</scope>
    <source>
        <strain evidence="1">CCMP281</strain>
    </source>
</reference>
<protein>
    <submittedName>
        <fullName evidence="1">Uncharacterized protein</fullName>
    </submittedName>
</protein>
<dbReference type="EMBL" id="HBHX01063321">
    <property type="protein sequence ID" value="CAE0143824.1"/>
    <property type="molecule type" value="Transcribed_RNA"/>
</dbReference>
<organism evidence="1">
    <name type="scientific">Haptolina ericina</name>
    <dbReference type="NCBI Taxonomy" id="156174"/>
    <lineage>
        <taxon>Eukaryota</taxon>
        <taxon>Haptista</taxon>
        <taxon>Haptophyta</taxon>
        <taxon>Prymnesiophyceae</taxon>
        <taxon>Prymnesiales</taxon>
        <taxon>Prymnesiaceae</taxon>
        <taxon>Haptolina</taxon>
    </lineage>
</organism>
<evidence type="ECO:0000313" key="1">
    <source>
        <dbReference type="EMBL" id="CAE0143824.1"/>
    </source>
</evidence>